<comment type="caution">
    <text evidence="2">The sequence shown here is derived from an EMBL/GenBank/DDBJ whole genome shotgun (WGS) entry which is preliminary data.</text>
</comment>
<evidence type="ECO:0000313" key="3">
    <source>
        <dbReference type="Proteomes" id="UP001161064"/>
    </source>
</evidence>
<proteinExistence type="predicted"/>
<organism evidence="2 3">
    <name type="scientific">Candidatus Phycosocius spiralis</name>
    <dbReference type="NCBI Taxonomy" id="2815099"/>
    <lineage>
        <taxon>Bacteria</taxon>
        <taxon>Pseudomonadati</taxon>
        <taxon>Pseudomonadota</taxon>
        <taxon>Alphaproteobacteria</taxon>
        <taxon>Caulobacterales</taxon>
        <taxon>Caulobacterales incertae sedis</taxon>
        <taxon>Candidatus Phycosocius</taxon>
    </lineage>
</organism>
<reference evidence="2" key="1">
    <citation type="submission" date="2021-05" db="EMBL/GenBank/DDBJ databases">
        <authorList>
            <person name="Tanabe Y."/>
        </authorList>
    </citation>
    <scope>NUCLEOTIDE SEQUENCE</scope>
    <source>
        <strain evidence="2">BOTRYCO-1</strain>
    </source>
</reference>
<dbReference type="InterPro" id="IPR043129">
    <property type="entry name" value="ATPase_NBD"/>
</dbReference>
<evidence type="ECO:0000259" key="1">
    <source>
        <dbReference type="Pfam" id="PF00814"/>
    </source>
</evidence>
<dbReference type="PANTHER" id="PTHR11735:SF11">
    <property type="entry name" value="TRNA THREONYLCARBAMOYLADENOSINE BIOSYNTHESIS PROTEIN TSAB"/>
    <property type="match status" value="1"/>
</dbReference>
<dbReference type="SUPFAM" id="SSF53067">
    <property type="entry name" value="Actin-like ATPase domain"/>
    <property type="match status" value="1"/>
</dbReference>
<dbReference type="InterPro" id="IPR022496">
    <property type="entry name" value="T6A_TsaB"/>
</dbReference>
<protein>
    <submittedName>
        <fullName evidence="2">tRNA (Adenosine(37)-N6)-threonylcarbamoyltransferase complex dimerization subunit type 1 TsaB</fullName>
    </submittedName>
</protein>
<reference evidence="2" key="2">
    <citation type="journal article" date="2023" name="ISME Commun">
        <title>Characterization of a bloom-associated alphaproteobacterial lineage, 'Candidatus Phycosocius': insights into freshwater algal-bacterial interactions.</title>
        <authorList>
            <person name="Tanabe Y."/>
            <person name="Yamaguchi H."/>
            <person name="Yoshida M."/>
            <person name="Kai A."/>
            <person name="Okazaki Y."/>
        </authorList>
    </citation>
    <scope>NUCLEOTIDE SEQUENCE</scope>
    <source>
        <strain evidence="2">BOTRYCO-1</strain>
    </source>
</reference>
<dbReference type="EMBL" id="BPFZ01000006">
    <property type="protein sequence ID" value="GIU67017.1"/>
    <property type="molecule type" value="Genomic_DNA"/>
</dbReference>
<feature type="domain" description="Gcp-like" evidence="1">
    <location>
        <begin position="33"/>
        <end position="104"/>
    </location>
</feature>
<dbReference type="InterPro" id="IPR000905">
    <property type="entry name" value="Gcp-like_dom"/>
</dbReference>
<sequence>MLILAIDTALNACSVALVADGATRISMVEPMAKGQAERLPYMVDEAMTQAGYDMADLDRIAVTRGPGTFTGVRIGLAFGRGLAIALGKPCVGLSTLEILAKRVDQPKVVAAIEVAGSLFIGAWADGRCELPPIRYGPDTMLTALDESWTITGPGASGLLPLMPKSAIEDQDLCDPVVLARLASAAAPQDYPPLPLYLRGHDTKVPSGLIARGLD</sequence>
<evidence type="ECO:0000313" key="2">
    <source>
        <dbReference type="EMBL" id="GIU67017.1"/>
    </source>
</evidence>
<dbReference type="Proteomes" id="UP001161064">
    <property type="component" value="Unassembled WGS sequence"/>
</dbReference>
<accession>A0ABQ4PVL3</accession>
<dbReference type="PANTHER" id="PTHR11735">
    <property type="entry name" value="TRNA N6-ADENOSINE THREONYLCARBAMOYLTRANSFERASE"/>
    <property type="match status" value="1"/>
</dbReference>
<dbReference type="Pfam" id="PF00814">
    <property type="entry name" value="TsaD"/>
    <property type="match status" value="1"/>
</dbReference>
<dbReference type="RefSeq" id="WP_284359733.1">
    <property type="nucleotide sequence ID" value="NZ_BPFZ01000006.1"/>
</dbReference>
<name>A0ABQ4PVL3_9PROT</name>
<dbReference type="Gene3D" id="3.30.420.40">
    <property type="match status" value="1"/>
</dbReference>
<gene>
    <name evidence="2" type="ORF">PsB1_1171</name>
</gene>
<keyword evidence="3" id="KW-1185">Reference proteome</keyword>
<dbReference type="NCBIfam" id="TIGR03725">
    <property type="entry name" value="T6A_YeaZ"/>
    <property type="match status" value="1"/>
</dbReference>